<feature type="domain" description="Deacetylase sirtuin-type" evidence="5">
    <location>
        <begin position="1"/>
        <end position="235"/>
    </location>
</feature>
<keyword evidence="2" id="KW-0808">Transferase</keyword>
<dbReference type="GO" id="GO:0017136">
    <property type="term" value="F:histone deacetylase activity, NAD-dependent"/>
    <property type="evidence" value="ECO:0007669"/>
    <property type="project" value="TreeGrafter"/>
</dbReference>
<dbReference type="InterPro" id="IPR029035">
    <property type="entry name" value="DHS-like_NAD/FAD-binding_dom"/>
</dbReference>
<proteinExistence type="predicted"/>
<organism evidence="6 7">
    <name type="scientific">Rhodoblastus acidophilus</name>
    <name type="common">Rhodopseudomonas acidophila</name>
    <dbReference type="NCBI Taxonomy" id="1074"/>
    <lineage>
        <taxon>Bacteria</taxon>
        <taxon>Pseudomonadati</taxon>
        <taxon>Pseudomonadota</taxon>
        <taxon>Alphaproteobacteria</taxon>
        <taxon>Hyphomicrobiales</taxon>
        <taxon>Rhodoblastaceae</taxon>
        <taxon>Rhodoblastus</taxon>
    </lineage>
</organism>
<dbReference type="EMBL" id="WNKS01000022">
    <property type="protein sequence ID" value="MTV32865.1"/>
    <property type="molecule type" value="Genomic_DNA"/>
</dbReference>
<dbReference type="Gene3D" id="3.30.1600.10">
    <property type="entry name" value="SIR2/SIRT2 'Small Domain"/>
    <property type="match status" value="1"/>
</dbReference>
<evidence type="ECO:0000256" key="1">
    <source>
        <dbReference type="ARBA" id="ARBA00012928"/>
    </source>
</evidence>
<feature type="binding site" evidence="4">
    <location>
        <position position="117"/>
    </location>
    <ligand>
        <name>Zn(2+)</name>
        <dbReference type="ChEBI" id="CHEBI:29105"/>
    </ligand>
</feature>
<dbReference type="RefSeq" id="WP_155447546.1">
    <property type="nucleotide sequence ID" value="NZ_JAOQNR010000021.1"/>
</dbReference>
<dbReference type="InterPro" id="IPR026591">
    <property type="entry name" value="Sirtuin_cat_small_dom_sf"/>
</dbReference>
<dbReference type="EC" id="2.3.1.286" evidence="1"/>
<feature type="binding site" evidence="4">
    <location>
        <position position="138"/>
    </location>
    <ligand>
        <name>Zn(2+)</name>
        <dbReference type="ChEBI" id="CHEBI:29105"/>
    </ligand>
</feature>
<dbReference type="GO" id="GO:0070403">
    <property type="term" value="F:NAD+ binding"/>
    <property type="evidence" value="ECO:0007669"/>
    <property type="project" value="InterPro"/>
</dbReference>
<dbReference type="AlphaFoldDB" id="A0A6N8DTH2"/>
<dbReference type="PANTHER" id="PTHR11085">
    <property type="entry name" value="NAD-DEPENDENT PROTEIN DEACYLASE SIRTUIN-5, MITOCHONDRIAL-RELATED"/>
    <property type="match status" value="1"/>
</dbReference>
<keyword evidence="4" id="KW-0862">Zinc</keyword>
<feature type="active site" description="Proton acceptor" evidence="4">
    <location>
        <position position="106"/>
    </location>
</feature>
<accession>A0A6N8DTH2</accession>
<feature type="binding site" evidence="4">
    <location>
        <position position="135"/>
    </location>
    <ligand>
        <name>Zn(2+)</name>
        <dbReference type="ChEBI" id="CHEBI:29105"/>
    </ligand>
</feature>
<dbReference type="Proteomes" id="UP000439113">
    <property type="component" value="Unassembled WGS sequence"/>
</dbReference>
<protein>
    <recommendedName>
        <fullName evidence="1">protein acetyllysine N-acetyltransferase</fullName>
        <ecNumber evidence="1">2.3.1.286</ecNumber>
    </recommendedName>
</protein>
<dbReference type="OrthoDB" id="9800582at2"/>
<feature type="binding site" evidence="4">
    <location>
        <position position="114"/>
    </location>
    <ligand>
        <name>Zn(2+)</name>
        <dbReference type="ChEBI" id="CHEBI:29105"/>
    </ligand>
</feature>
<evidence type="ECO:0000259" key="5">
    <source>
        <dbReference type="PROSITE" id="PS50305"/>
    </source>
</evidence>
<dbReference type="GO" id="GO:0046872">
    <property type="term" value="F:metal ion binding"/>
    <property type="evidence" value="ECO:0007669"/>
    <property type="project" value="UniProtKB-KW"/>
</dbReference>
<dbReference type="Gene3D" id="3.40.50.1220">
    <property type="entry name" value="TPP-binding domain"/>
    <property type="match status" value="1"/>
</dbReference>
<dbReference type="PROSITE" id="PS50305">
    <property type="entry name" value="SIRTUIN"/>
    <property type="match status" value="1"/>
</dbReference>
<keyword evidence="3" id="KW-0520">NAD</keyword>
<comment type="caution">
    <text evidence="6">The sequence shown here is derived from an EMBL/GenBank/DDBJ whole genome shotgun (WGS) entry which is preliminary data.</text>
</comment>
<dbReference type="SUPFAM" id="SSF52467">
    <property type="entry name" value="DHS-like NAD/FAD-binding domain"/>
    <property type="match status" value="1"/>
</dbReference>
<keyword evidence="4" id="KW-0479">Metal-binding</keyword>
<evidence type="ECO:0000256" key="3">
    <source>
        <dbReference type="ARBA" id="ARBA00023027"/>
    </source>
</evidence>
<dbReference type="InterPro" id="IPR026590">
    <property type="entry name" value="Ssirtuin_cat_dom"/>
</dbReference>
<dbReference type="InterPro" id="IPR003000">
    <property type="entry name" value="Sirtuin"/>
</dbReference>
<evidence type="ECO:0000313" key="7">
    <source>
        <dbReference type="Proteomes" id="UP000439113"/>
    </source>
</evidence>
<name>A0A6N8DTH2_RHOAC</name>
<evidence type="ECO:0000313" key="6">
    <source>
        <dbReference type="EMBL" id="MTV32865.1"/>
    </source>
</evidence>
<dbReference type="InterPro" id="IPR050134">
    <property type="entry name" value="NAD-dep_sirtuin_deacylases"/>
</dbReference>
<sequence>MPQMILLTGSGISADSGLDTFRSSGGQSLWALYDADVVCNYEVWEENFELVHEFYSKRRVELAGVEPNAAHKMAAEWQKRYGAELITQNVDDLFERAGARDVVHVHGRLTGLRCLSCEAQWDWGYRPFNPAEHRCPCCGGLHEVKPDVVFFGERAPLYQRLWERLDSLSHEDLLMIIGTSGNVLPIAGIARHTRAVTVLSNLEPEPTIPENYFDHVIHGRAAELAPRLDELVKKILD</sequence>
<gene>
    <name evidence="6" type="ORF">GJ654_17945</name>
</gene>
<dbReference type="PANTHER" id="PTHR11085:SF4">
    <property type="entry name" value="NAD-DEPENDENT PROTEIN DEACYLASE"/>
    <property type="match status" value="1"/>
</dbReference>
<evidence type="ECO:0000256" key="4">
    <source>
        <dbReference type="PROSITE-ProRule" id="PRU00236"/>
    </source>
</evidence>
<evidence type="ECO:0000256" key="2">
    <source>
        <dbReference type="ARBA" id="ARBA00022679"/>
    </source>
</evidence>
<reference evidence="6 7" key="1">
    <citation type="submission" date="2019-11" db="EMBL/GenBank/DDBJ databases">
        <title>Whole-genome sequence of a Rhodoblastus acidophilus DSM 142.</title>
        <authorList>
            <person name="Kyndt J.A."/>
            <person name="Meyer T.E."/>
        </authorList>
    </citation>
    <scope>NUCLEOTIDE SEQUENCE [LARGE SCALE GENOMIC DNA]</scope>
    <source>
        <strain evidence="6 7">DSM 142</strain>
    </source>
</reference>
<dbReference type="Pfam" id="PF02146">
    <property type="entry name" value="SIR2"/>
    <property type="match status" value="1"/>
</dbReference>